<gene>
    <name evidence="5" type="ORF">PU648_08935</name>
</gene>
<dbReference type="InterPro" id="IPR010071">
    <property type="entry name" value="AA_adenyl_dom"/>
</dbReference>
<evidence type="ECO:0000256" key="1">
    <source>
        <dbReference type="ARBA" id="ARBA00022450"/>
    </source>
</evidence>
<feature type="domain" description="Carrier" evidence="4">
    <location>
        <begin position="512"/>
        <end position="587"/>
    </location>
</feature>
<keyword evidence="2" id="KW-0597">Phosphoprotein</keyword>
<keyword evidence="1" id="KW-0596">Phosphopantetheine</keyword>
<evidence type="ECO:0000256" key="2">
    <source>
        <dbReference type="ARBA" id="ARBA00022553"/>
    </source>
</evidence>
<dbReference type="InterPro" id="IPR006162">
    <property type="entry name" value="Ppantetheine_attach_site"/>
</dbReference>
<dbReference type="SUPFAM" id="SSF56801">
    <property type="entry name" value="Acetyl-CoA synthetase-like"/>
    <property type="match status" value="1"/>
</dbReference>
<evidence type="ECO:0000313" key="5">
    <source>
        <dbReference type="EMBL" id="MDU8992481.1"/>
    </source>
</evidence>
<dbReference type="Pfam" id="PF00501">
    <property type="entry name" value="AMP-binding"/>
    <property type="match status" value="1"/>
</dbReference>
<dbReference type="Gene3D" id="3.30.300.30">
    <property type="match status" value="1"/>
</dbReference>
<dbReference type="Gene3D" id="3.40.50.980">
    <property type="match status" value="2"/>
</dbReference>
<proteinExistence type="predicted"/>
<dbReference type="PROSITE" id="PS00455">
    <property type="entry name" value="AMP_BINDING"/>
    <property type="match status" value="1"/>
</dbReference>
<dbReference type="InterPro" id="IPR020806">
    <property type="entry name" value="PKS_PP-bd"/>
</dbReference>
<feature type="compositionally biased region" description="Basic and acidic residues" evidence="3">
    <location>
        <begin position="383"/>
        <end position="394"/>
    </location>
</feature>
<dbReference type="InterPro" id="IPR000873">
    <property type="entry name" value="AMP-dep_synth/lig_dom"/>
</dbReference>
<dbReference type="InterPro" id="IPR036736">
    <property type="entry name" value="ACP-like_sf"/>
</dbReference>
<dbReference type="EMBL" id="JARAKF010000001">
    <property type="protein sequence ID" value="MDU8992481.1"/>
    <property type="molecule type" value="Genomic_DNA"/>
</dbReference>
<protein>
    <submittedName>
        <fullName evidence="5">Non-ribosomal peptide synthetase</fullName>
    </submittedName>
</protein>
<dbReference type="Gene3D" id="1.10.1200.10">
    <property type="entry name" value="ACP-like"/>
    <property type="match status" value="1"/>
</dbReference>
<dbReference type="InterPro" id="IPR025110">
    <property type="entry name" value="AMP-bd_C"/>
</dbReference>
<dbReference type="SMART" id="SM00823">
    <property type="entry name" value="PKS_PP"/>
    <property type="match status" value="1"/>
</dbReference>
<dbReference type="PANTHER" id="PTHR45527">
    <property type="entry name" value="NONRIBOSOMAL PEPTIDE SYNTHETASE"/>
    <property type="match status" value="1"/>
</dbReference>
<dbReference type="InterPro" id="IPR009081">
    <property type="entry name" value="PP-bd_ACP"/>
</dbReference>
<dbReference type="Proteomes" id="UP001257627">
    <property type="component" value="Unassembled WGS sequence"/>
</dbReference>
<keyword evidence="6" id="KW-1185">Reference proteome</keyword>
<dbReference type="InterPro" id="IPR045851">
    <property type="entry name" value="AMP-bd_C_sf"/>
</dbReference>
<accession>A0ABU3UF55</accession>
<feature type="region of interest" description="Disordered" evidence="3">
    <location>
        <begin position="375"/>
        <end position="398"/>
    </location>
</feature>
<organism evidence="5 6">
    <name type="scientific">Streptomyces mirabilis</name>
    <dbReference type="NCBI Taxonomy" id="68239"/>
    <lineage>
        <taxon>Bacteria</taxon>
        <taxon>Bacillati</taxon>
        <taxon>Actinomycetota</taxon>
        <taxon>Actinomycetes</taxon>
        <taxon>Kitasatosporales</taxon>
        <taxon>Streptomycetaceae</taxon>
        <taxon>Streptomyces</taxon>
    </lineage>
</organism>
<dbReference type="NCBIfam" id="TIGR01733">
    <property type="entry name" value="AA-adenyl-dom"/>
    <property type="match status" value="1"/>
</dbReference>
<dbReference type="PROSITE" id="PS00012">
    <property type="entry name" value="PHOSPHOPANTETHEINE"/>
    <property type="match status" value="1"/>
</dbReference>
<sequence length="588" mass="62051">MNAASAARTVPELFASVAAAYPDAPAVVHRDTALEYRLLDQQSNRLARQLTALGVGPDTLVALAVPRSTELVVAVLAVLKAGGAYLPLDPDYPRDRLAHMVSDARPMLLLRTSSVGLPDTGLPEVVLDSPDTARELSRRSPASLGEDDLRSPLRPHHLMYVIYTSGSSGLPKGVAVTHEGVADLAVTQATRFGVAPGERVLQWASVSFDAAFWDIALALLSGATLVMADADDVLPGRPLRETLLKHDITHAVLPPVALSLTDSEGVLLGGTIMSTGDACTPALVRKWSPGRRMFNGYGPTEVTVGATIAGPIDDADRFGIGQPWTGGAVYVLDERLRPVPDGKEGELYLAGSGLARGYLNRPGLTAATFVPNPFGPPGSRMYRSGDRGRREKDGSFSFTGRADDQVKVRGFRIELGEVEACLGRHPAVDLAVAMVEGQLADARVVAYATIRPGATVTPRDLRSAAADALPEWMVPARVTVLDSLPTLPNGKIDRQALGRPGGTPTAPRRSLDADASAEEVLCAEVGALLGLPSVDPSDNLFEIGANSLVVARLVSAVDKELGVRLPLRAVFESASLAELAGVLRELMP</sequence>
<comment type="caution">
    <text evidence="5">The sequence shown here is derived from an EMBL/GenBank/DDBJ whole genome shotgun (WGS) entry which is preliminary data.</text>
</comment>
<dbReference type="Gene3D" id="2.30.38.10">
    <property type="entry name" value="Luciferase, Domain 3"/>
    <property type="match status" value="1"/>
</dbReference>
<evidence type="ECO:0000256" key="3">
    <source>
        <dbReference type="SAM" id="MobiDB-lite"/>
    </source>
</evidence>
<dbReference type="InterPro" id="IPR020845">
    <property type="entry name" value="AMP-binding_CS"/>
</dbReference>
<evidence type="ECO:0000313" key="6">
    <source>
        <dbReference type="Proteomes" id="UP001257627"/>
    </source>
</evidence>
<dbReference type="Pfam" id="PF00550">
    <property type="entry name" value="PP-binding"/>
    <property type="match status" value="1"/>
</dbReference>
<dbReference type="RefSeq" id="WP_143610080.1">
    <property type="nucleotide sequence ID" value="NZ_CP107955.1"/>
</dbReference>
<evidence type="ECO:0000259" key="4">
    <source>
        <dbReference type="PROSITE" id="PS50075"/>
    </source>
</evidence>
<dbReference type="Pfam" id="PF13193">
    <property type="entry name" value="AMP-binding_C"/>
    <property type="match status" value="1"/>
</dbReference>
<feature type="region of interest" description="Disordered" evidence="3">
    <location>
        <begin position="491"/>
        <end position="511"/>
    </location>
</feature>
<dbReference type="PANTHER" id="PTHR45527:SF1">
    <property type="entry name" value="FATTY ACID SYNTHASE"/>
    <property type="match status" value="1"/>
</dbReference>
<reference evidence="5 6" key="1">
    <citation type="submission" date="2023-02" db="EMBL/GenBank/DDBJ databases">
        <authorList>
            <person name="Maleckis M."/>
        </authorList>
    </citation>
    <scope>NUCLEOTIDE SEQUENCE [LARGE SCALE GENOMIC DNA]</scope>
    <source>
        <strain evidence="5 6">P8-A2</strain>
    </source>
</reference>
<dbReference type="SUPFAM" id="SSF47336">
    <property type="entry name" value="ACP-like"/>
    <property type="match status" value="1"/>
</dbReference>
<dbReference type="PROSITE" id="PS50075">
    <property type="entry name" value="CARRIER"/>
    <property type="match status" value="1"/>
</dbReference>
<name>A0ABU3UF55_9ACTN</name>